<gene>
    <name evidence="2" type="ORF">P5G51_017575</name>
</gene>
<reference evidence="2 3" key="1">
    <citation type="submission" date="2023-10" db="EMBL/GenBank/DDBJ databases">
        <title>179-bfca-hs.</title>
        <authorList>
            <person name="Miliotis G."/>
            <person name="Sengupta P."/>
            <person name="Hameed A."/>
            <person name="Chuvochina M."/>
            <person name="Mcdonagh F."/>
            <person name="Simpson A.C."/>
            <person name="Singh N.K."/>
            <person name="Rekha P.D."/>
            <person name="Raman K."/>
            <person name="Hugenholtz P."/>
            <person name="Venkateswaran K."/>
        </authorList>
    </citation>
    <scope>NUCLEOTIDE SEQUENCE [LARGE SCALE GENOMIC DNA]</scope>
    <source>
        <strain evidence="2 3">179-BFC-A-HS</strain>
    </source>
</reference>
<evidence type="ECO:0000313" key="3">
    <source>
        <dbReference type="Proteomes" id="UP001228376"/>
    </source>
</evidence>
<keyword evidence="3" id="KW-1185">Reference proteome</keyword>
<dbReference type="Gene3D" id="3.30.1180.10">
    <property type="match status" value="1"/>
</dbReference>
<dbReference type="Pfam" id="PF02645">
    <property type="entry name" value="DegV"/>
    <property type="match status" value="1"/>
</dbReference>
<keyword evidence="1" id="KW-0446">Lipid-binding</keyword>
<name>A0ABU5CKL5_9BACI</name>
<proteinExistence type="predicted"/>
<protein>
    <submittedName>
        <fullName evidence="2">DegV family protein</fullName>
    </submittedName>
</protein>
<dbReference type="InterPro" id="IPR043168">
    <property type="entry name" value="DegV_C"/>
</dbReference>
<dbReference type="EMBL" id="JAROCA020000003">
    <property type="protein sequence ID" value="MDY0406907.1"/>
    <property type="molecule type" value="Genomic_DNA"/>
</dbReference>
<dbReference type="InterPro" id="IPR003797">
    <property type="entry name" value="DegV"/>
</dbReference>
<dbReference type="Proteomes" id="UP001228376">
    <property type="component" value="Unassembled WGS sequence"/>
</dbReference>
<dbReference type="Gene3D" id="3.40.50.10170">
    <property type="match status" value="1"/>
</dbReference>
<organism evidence="2 3">
    <name type="scientific">Tigheibacillus jepli</name>
    <dbReference type="NCBI Taxonomy" id="3035914"/>
    <lineage>
        <taxon>Bacteria</taxon>
        <taxon>Bacillati</taxon>
        <taxon>Bacillota</taxon>
        <taxon>Bacilli</taxon>
        <taxon>Bacillales</taxon>
        <taxon>Bacillaceae</taxon>
        <taxon>Tigheibacillus</taxon>
    </lineage>
</organism>
<dbReference type="NCBIfam" id="TIGR00762">
    <property type="entry name" value="DegV"/>
    <property type="match status" value="1"/>
</dbReference>
<dbReference type="RefSeq" id="WP_306066020.1">
    <property type="nucleotide sequence ID" value="NZ_JAROCA020000003.1"/>
</dbReference>
<sequence>MNIQIMTDGGADIGQRMLEKLHVHIVPLYLHFSDGQYKSQENMDLDHFYKKIAENKEIPTTSAASPHDFYKAYKAVKPDVPIIMLSLSKGLSSTYENAVAGKNLLLEEEPNRQIEVINTKTASCGIALLLHETAKIGAQHATFEEIVTHLRNRVEQTTTLFMLKTLDNLILGGRLDKVKGAIAKTLNIKLLMKGNGEGKIEVTEKVRGNKKAMRRMIEQIGDYAKSFEDKVITLAHGNDEERARSILGEIMQRYPFKDGFLMQTGPLIASYGGEGAIIISFFADAKN</sequence>
<evidence type="ECO:0000256" key="1">
    <source>
        <dbReference type="ARBA" id="ARBA00023121"/>
    </source>
</evidence>
<dbReference type="PROSITE" id="PS51482">
    <property type="entry name" value="DEGV"/>
    <property type="match status" value="1"/>
</dbReference>
<dbReference type="PANTHER" id="PTHR33434">
    <property type="entry name" value="DEGV DOMAIN-CONTAINING PROTEIN DR_1986-RELATED"/>
    <property type="match status" value="1"/>
</dbReference>
<evidence type="ECO:0000313" key="2">
    <source>
        <dbReference type="EMBL" id="MDY0406907.1"/>
    </source>
</evidence>
<dbReference type="PANTHER" id="PTHR33434:SF2">
    <property type="entry name" value="FATTY ACID-BINDING PROTEIN TM_1468"/>
    <property type="match status" value="1"/>
</dbReference>
<dbReference type="InterPro" id="IPR050270">
    <property type="entry name" value="DegV_domain_contain"/>
</dbReference>
<dbReference type="SUPFAM" id="SSF82549">
    <property type="entry name" value="DAK1/DegV-like"/>
    <property type="match status" value="1"/>
</dbReference>
<comment type="caution">
    <text evidence="2">The sequence shown here is derived from an EMBL/GenBank/DDBJ whole genome shotgun (WGS) entry which is preliminary data.</text>
</comment>
<accession>A0ABU5CKL5</accession>